<evidence type="ECO:0000256" key="5">
    <source>
        <dbReference type="ARBA" id="ARBA00023146"/>
    </source>
</evidence>
<keyword evidence="4 7" id="KW-0648">Protein biosynthesis</keyword>
<evidence type="ECO:0000256" key="3">
    <source>
        <dbReference type="ARBA" id="ARBA00022840"/>
    </source>
</evidence>
<keyword evidence="5 7" id="KW-0030">Aminoacyl-tRNA synthetase</keyword>
<dbReference type="InterPro" id="IPR029038">
    <property type="entry name" value="MetRS_Zn"/>
</dbReference>
<dbReference type="SUPFAM" id="SSF52374">
    <property type="entry name" value="Nucleotidylyl transferase"/>
    <property type="match status" value="1"/>
</dbReference>
<dbReference type="Pfam" id="PF09334">
    <property type="entry name" value="tRNA-synt_1g"/>
    <property type="match status" value="1"/>
</dbReference>
<dbReference type="GO" id="GO:0005829">
    <property type="term" value="C:cytosol"/>
    <property type="evidence" value="ECO:0007669"/>
    <property type="project" value="TreeGrafter"/>
</dbReference>
<keyword evidence="3 7" id="KW-0067">ATP-binding</keyword>
<dbReference type="InterPro" id="IPR015413">
    <property type="entry name" value="Methionyl/Leucyl_tRNA_Synth"/>
</dbReference>
<keyword evidence="2 7" id="KW-0547">Nucleotide-binding</keyword>
<dbReference type="PANTHER" id="PTHR45765">
    <property type="entry name" value="METHIONINE--TRNA LIGASE"/>
    <property type="match status" value="1"/>
</dbReference>
<comment type="catalytic activity">
    <reaction evidence="6">
        <text>tRNA(Met) + L-methionine + ATP = L-methionyl-tRNA(Met) + AMP + diphosphate</text>
        <dbReference type="Rhea" id="RHEA:13481"/>
        <dbReference type="Rhea" id="RHEA-COMP:9667"/>
        <dbReference type="Rhea" id="RHEA-COMP:9698"/>
        <dbReference type="ChEBI" id="CHEBI:30616"/>
        <dbReference type="ChEBI" id="CHEBI:33019"/>
        <dbReference type="ChEBI" id="CHEBI:57844"/>
        <dbReference type="ChEBI" id="CHEBI:78442"/>
        <dbReference type="ChEBI" id="CHEBI:78530"/>
        <dbReference type="ChEBI" id="CHEBI:456215"/>
        <dbReference type="EC" id="6.1.1.10"/>
    </reaction>
</comment>
<dbReference type="Proteomes" id="UP000219565">
    <property type="component" value="Unassembled WGS sequence"/>
</dbReference>
<dbReference type="InterPro" id="IPR001412">
    <property type="entry name" value="aa-tRNA-synth_I_CS"/>
</dbReference>
<dbReference type="OrthoDB" id="9810191at2"/>
<dbReference type="GO" id="GO:0005524">
    <property type="term" value="F:ATP binding"/>
    <property type="evidence" value="ECO:0007669"/>
    <property type="project" value="UniProtKB-KW"/>
</dbReference>
<dbReference type="AlphaFoldDB" id="A0A285M177"/>
<dbReference type="Gene3D" id="2.20.28.20">
    <property type="entry name" value="Methionyl-tRNA synthetase, Zn-domain"/>
    <property type="match status" value="1"/>
</dbReference>
<dbReference type="PROSITE" id="PS00178">
    <property type="entry name" value="AA_TRNA_LIGASE_I"/>
    <property type="match status" value="1"/>
</dbReference>
<accession>A0A285M177</accession>
<sequence>MNGPTVVVSPAPTANGDLHLGHIAGPFLAADVYTRYARATGAQVLFGTGVQDTSTYVATTAHRLGIEPQALVERSAKEVEATLAALGIAVDAFTGWERRFTSYVARVVTELRAKGALRLRPMPFPYAPSTGEYLVDGHVAGGCPVCLADSCAGLCESCGHAVTAGELLDPRSTRNPEERLEIREVDVLVLPLEDYRERLRAHFAEAAGLLRPHAAQVVAELLDRPLPDFPVTYPISWGIPAPDLPGQVVNPNAEPVAWTMYCSMLAAENRGMEPSSEDALWRPEAAARVVYFLGIDNIHPFGISGLAMLLALGDYALPKLFLTNEFYELRHEKFSTSRGHLVWGRDLAAQVPRDLIRFHLACNSPEFQRTSFSHDELVALTKTRLVEPWNRVAAKSDDRVWRGAMPVSDRGRSDALRMVERFEVAYELPGFSLNRVAETLTQQLARLDRAPVADGGDFCHQVDVLVRCAAPLLVDLAESALAGSDMLPGTALREVVRRTVIEPVRLPRLQAVRG</sequence>
<dbReference type="Gene3D" id="3.40.50.620">
    <property type="entry name" value="HUPs"/>
    <property type="match status" value="1"/>
</dbReference>
<keyword evidence="10" id="KW-1185">Reference proteome</keyword>
<proteinExistence type="inferred from homology"/>
<dbReference type="GO" id="GO:0004825">
    <property type="term" value="F:methionine-tRNA ligase activity"/>
    <property type="evidence" value="ECO:0007669"/>
    <property type="project" value="UniProtKB-EC"/>
</dbReference>
<name>A0A285M177_9NOCA</name>
<protein>
    <submittedName>
        <fullName evidence="9">Methionyl-tRNA synthetase</fullName>
    </submittedName>
</protein>
<dbReference type="GO" id="GO:0006431">
    <property type="term" value="P:methionyl-tRNA aminoacylation"/>
    <property type="evidence" value="ECO:0007669"/>
    <property type="project" value="TreeGrafter"/>
</dbReference>
<evidence type="ECO:0000256" key="7">
    <source>
        <dbReference type="RuleBase" id="RU363039"/>
    </source>
</evidence>
<dbReference type="STRING" id="1379680.GCA_001612615_01012"/>
<evidence type="ECO:0000256" key="4">
    <source>
        <dbReference type="ARBA" id="ARBA00022917"/>
    </source>
</evidence>
<feature type="domain" description="Methionyl/Leucyl tRNA synthetase" evidence="8">
    <location>
        <begin position="6"/>
        <end position="389"/>
    </location>
</feature>
<gene>
    <name evidence="9" type="ORF">SAMN04244553_6298</name>
</gene>
<dbReference type="PANTHER" id="PTHR45765:SF1">
    <property type="entry name" value="METHIONINE--TRNA LIGASE, CYTOPLASMIC"/>
    <property type="match status" value="1"/>
</dbReference>
<evidence type="ECO:0000256" key="2">
    <source>
        <dbReference type="ARBA" id="ARBA00022741"/>
    </source>
</evidence>
<evidence type="ECO:0000313" key="10">
    <source>
        <dbReference type="Proteomes" id="UP000219565"/>
    </source>
</evidence>
<keyword evidence="1 7" id="KW-0436">Ligase</keyword>
<organism evidence="9 10">
    <name type="scientific">Nocardia amikacinitolerans</name>
    <dbReference type="NCBI Taxonomy" id="756689"/>
    <lineage>
        <taxon>Bacteria</taxon>
        <taxon>Bacillati</taxon>
        <taxon>Actinomycetota</taxon>
        <taxon>Actinomycetes</taxon>
        <taxon>Mycobacteriales</taxon>
        <taxon>Nocardiaceae</taxon>
        <taxon>Nocardia</taxon>
    </lineage>
</organism>
<evidence type="ECO:0000313" key="9">
    <source>
        <dbReference type="EMBL" id="SNY89291.1"/>
    </source>
</evidence>
<evidence type="ECO:0000256" key="6">
    <source>
        <dbReference type="ARBA" id="ARBA00047364"/>
    </source>
</evidence>
<dbReference type="RefSeq" id="WP_097248014.1">
    <property type="nucleotide sequence ID" value="NZ_OBEG01000008.1"/>
</dbReference>
<dbReference type="EMBL" id="OBEG01000008">
    <property type="protein sequence ID" value="SNY89291.1"/>
    <property type="molecule type" value="Genomic_DNA"/>
</dbReference>
<reference evidence="9 10" key="1">
    <citation type="submission" date="2017-09" db="EMBL/GenBank/DDBJ databases">
        <authorList>
            <person name="Ehlers B."/>
            <person name="Leendertz F.H."/>
        </authorList>
    </citation>
    <scope>NUCLEOTIDE SEQUENCE [LARGE SCALE GENOMIC DNA]</scope>
    <source>
        <strain evidence="9 10">DSM 45537</strain>
    </source>
</reference>
<dbReference type="InterPro" id="IPR014729">
    <property type="entry name" value="Rossmann-like_a/b/a_fold"/>
</dbReference>
<dbReference type="InterPro" id="IPR023458">
    <property type="entry name" value="Met-tRNA_ligase_1"/>
</dbReference>
<evidence type="ECO:0000256" key="1">
    <source>
        <dbReference type="ARBA" id="ARBA00022598"/>
    </source>
</evidence>
<comment type="similarity">
    <text evidence="7">Belongs to the class-I aminoacyl-tRNA synthetase family.</text>
</comment>
<evidence type="ECO:0000259" key="8">
    <source>
        <dbReference type="Pfam" id="PF09334"/>
    </source>
</evidence>